<dbReference type="RefSeq" id="WP_188621058.1">
    <property type="nucleotide sequence ID" value="NZ_BMJE01000004.1"/>
</dbReference>
<evidence type="ECO:0008006" key="3">
    <source>
        <dbReference type="Google" id="ProtNLM"/>
    </source>
</evidence>
<accession>A0ABQ1JWA7</accession>
<gene>
    <name evidence="1" type="ORF">GCM10007424_19160</name>
</gene>
<keyword evidence="2" id="KW-1185">Reference proteome</keyword>
<organism evidence="1 2">
    <name type="scientific">Flavobacterium suaedae</name>
    <dbReference type="NCBI Taxonomy" id="1767027"/>
    <lineage>
        <taxon>Bacteria</taxon>
        <taxon>Pseudomonadati</taxon>
        <taxon>Bacteroidota</taxon>
        <taxon>Flavobacteriia</taxon>
        <taxon>Flavobacteriales</taxon>
        <taxon>Flavobacteriaceae</taxon>
        <taxon>Flavobacterium</taxon>
    </lineage>
</organism>
<dbReference type="Pfam" id="PF19268">
    <property type="entry name" value="CIS_TMP"/>
    <property type="match status" value="2"/>
</dbReference>
<dbReference type="InterPro" id="IPR045538">
    <property type="entry name" value="CIS_TMP"/>
</dbReference>
<sequence>MAGNNTHIISSLKWDTLFGNKEKAFELQEKISDWSRIHMQRTILEVFDAICPPEQTWRISNLELNLGSIDFDNYDTEMAARLQQQLREQLTNLILQQYNRKQNIEILHEDSSLLQLIENYLLYGFIPWTYKSASGSLNEMLKEQLVNNEAETIALIKRLGIRHNNVRKRIAWQVSEENIKLIVKGLEPSNYTHITDFNQELITVQQKKPIIKTDLREFKKHLWYWVLNYLLSEKGSVFNRLAFAKSNLIQMAAHYNVSYAELLGLIEEAITIIAAKHAALKPEFITNLQALIKENTSGKSQQKDKEGTLSNWVVLQEQLSTLNALKSPAQINTFNDLLIQLSKENSGKVRALLNTTVKDKTLLIEKLSPITIEMLLGFSYQQTSSFKYREVIATIEATTKQLSVNYSKAAFLKDALRSVITDNKTFSTEQLLDSYIQKVTKRFKTSKSAVVSKLYYTNAGAATKSKSLLKLQHHLEKTIQKETPTDFITLFREQLLLLGKVINNIQGASTHEKLIFISLKQAFLKNVALNPVAAFKALKQHPDKKEITQWINFLLDENYSKKILNKVSKKASEVITAILKISNNNTTPLVENHIYTIGLQVLISQKRFDTRQYTEQLLSKLETLFYNNNEQSYFDELITALQQEKAFIALHLPIIQQHKKQERKQPLPLIEKIKFIINTTTNEQEKLSRLLNLQLSKAAFSELKNNTPLLYKKLLNYLLKDADVFLPKLSKTYTAFIQHYLKGSAVSTSKLNIKLEELFFQTLILYPAHGGSKKLFIQQFKKAIFFTYPIQKEIEKEKEKRKTLHTQNNAKTIFITGKESLPLTIAVKLLKQGLQQGSNKTKWNNIKYNTRTILIKVLEYAPREVQKLLTEIPYSKERADIIADTVSFENFSLWIFQSAQGKKQEEAQSLQQLYHLFLSVLSGSNLEKATALFWSALWDLAANKKGSTQIFNDVFSLLTKLTPKGSTKHIEKKIRESNSYSTHTIKLVAKYFTINSAYNSTFGTFYKTSGVLLKAKRKGLLYTLAKHLVQFGQLSSWAKPTEQNDKESISTALNTLIQQEPFTFLLIIKQEPIAETQWQWLQQTINFKTLVKAAGTLSRNKETILQLVEQLYYNLEAIKLKSISYKKLQNIVFRKFITAWRSGNWQTLSAKQIWNEIFWECQTKYGIKPHVLIKEFKTVPYALPPALLVSLRETEKHYQEEQMRKSSTTKNLINMADEKKPAPDINQSANTDSREMIPVKNAGMVLLNNYILMLLDRLGLTQDGKFKNEEYQEQAVHYLQYLVTGLEYTEEFLLPLNKLLCGIPLEAPITDGFSIKDDEKKLIESLLEAAINYWAAIGKSSIEGLRGNFLVRDGLLSETEDRWELKVEKRPYDILIAQSPFSFSIIKYPWMNKPLHVTWAY</sequence>
<dbReference type="EMBL" id="BMJE01000004">
    <property type="protein sequence ID" value="GGB79171.1"/>
    <property type="molecule type" value="Genomic_DNA"/>
</dbReference>
<dbReference type="Proteomes" id="UP000615760">
    <property type="component" value="Unassembled WGS sequence"/>
</dbReference>
<proteinExistence type="predicted"/>
<reference evidence="2" key="1">
    <citation type="journal article" date="2019" name="Int. J. Syst. Evol. Microbiol.">
        <title>The Global Catalogue of Microorganisms (GCM) 10K type strain sequencing project: providing services to taxonomists for standard genome sequencing and annotation.</title>
        <authorList>
            <consortium name="The Broad Institute Genomics Platform"/>
            <consortium name="The Broad Institute Genome Sequencing Center for Infectious Disease"/>
            <person name="Wu L."/>
            <person name="Ma J."/>
        </authorList>
    </citation>
    <scope>NUCLEOTIDE SEQUENCE [LARGE SCALE GENOMIC DNA]</scope>
    <source>
        <strain evidence="2">CGMCC 1.15461</strain>
    </source>
</reference>
<protein>
    <recommendedName>
        <fullName evidence="3">DUF4132 domain-containing protein</fullName>
    </recommendedName>
</protein>
<name>A0ABQ1JWA7_9FLAO</name>
<comment type="caution">
    <text evidence="1">The sequence shown here is derived from an EMBL/GenBank/DDBJ whole genome shotgun (WGS) entry which is preliminary data.</text>
</comment>
<evidence type="ECO:0000313" key="2">
    <source>
        <dbReference type="Proteomes" id="UP000615760"/>
    </source>
</evidence>
<evidence type="ECO:0000313" key="1">
    <source>
        <dbReference type="EMBL" id="GGB79171.1"/>
    </source>
</evidence>